<keyword evidence="8" id="KW-1133">Transmembrane helix</keyword>
<dbReference type="Proteomes" id="UP000035682">
    <property type="component" value="Unplaced"/>
</dbReference>
<evidence type="ECO:0000259" key="9">
    <source>
        <dbReference type="Pfam" id="PF00326"/>
    </source>
</evidence>
<evidence type="ECO:0000256" key="3">
    <source>
        <dbReference type="ARBA" id="ARBA00016310"/>
    </source>
</evidence>
<dbReference type="SUPFAM" id="SSF53474">
    <property type="entry name" value="alpha/beta-Hydrolases"/>
    <property type="match status" value="1"/>
</dbReference>
<dbReference type="GO" id="GO:0004252">
    <property type="term" value="F:serine-type endopeptidase activity"/>
    <property type="evidence" value="ECO:0007669"/>
    <property type="project" value="UniProtKB-UniRule"/>
</dbReference>
<keyword evidence="8" id="KW-0812">Transmembrane</keyword>
<dbReference type="AlphaFoldDB" id="A0A090KXF4"/>
<accession>A0A090KXF4</accession>
<keyword evidence="5 7" id="KW-0378">Hydrolase</keyword>
<dbReference type="SUPFAM" id="SSF50993">
    <property type="entry name" value="Peptidase/esterase 'gauge' domain"/>
    <property type="match status" value="1"/>
</dbReference>
<feature type="domain" description="Peptidase S9 prolyl oligopeptidase catalytic" evidence="9">
    <location>
        <begin position="531"/>
        <end position="704"/>
    </location>
</feature>
<protein>
    <recommendedName>
        <fullName evidence="3 7">Prolyl endopeptidase</fullName>
        <ecNumber evidence="7">3.4.21.-</ecNumber>
    </recommendedName>
</protein>
<dbReference type="WBParaSite" id="SRAE_X000168500.1">
    <property type="protein sequence ID" value="SRAE_X000168500.1"/>
    <property type="gene ID" value="WBGene00267259"/>
</dbReference>
<dbReference type="InterPro" id="IPR001375">
    <property type="entry name" value="Peptidase_S9_cat"/>
</dbReference>
<feature type="domain" description="Peptidase S9A N-terminal" evidence="10">
    <location>
        <begin position="56"/>
        <end position="450"/>
    </location>
</feature>
<keyword evidence="6 7" id="KW-0720">Serine protease</keyword>
<dbReference type="Gene3D" id="3.40.50.1820">
    <property type="entry name" value="alpha/beta hydrolase"/>
    <property type="match status" value="1"/>
</dbReference>
<comment type="similarity">
    <text evidence="2 7">Belongs to the peptidase S9A family.</text>
</comment>
<dbReference type="InterPro" id="IPR002470">
    <property type="entry name" value="Peptidase_S9A"/>
</dbReference>
<dbReference type="Pfam" id="PF02897">
    <property type="entry name" value="Peptidase_S9_N"/>
    <property type="match status" value="1"/>
</dbReference>
<dbReference type="PRINTS" id="PR00862">
    <property type="entry name" value="PROLIGOPTASE"/>
</dbReference>
<dbReference type="InterPro" id="IPR023302">
    <property type="entry name" value="Pept_S9A_N"/>
</dbReference>
<dbReference type="Gene3D" id="2.130.10.120">
    <property type="entry name" value="Prolyl oligopeptidase, N-terminal domain"/>
    <property type="match status" value="1"/>
</dbReference>
<dbReference type="GeneID" id="36384753"/>
<feature type="transmembrane region" description="Helical" evidence="8">
    <location>
        <begin position="7"/>
        <end position="27"/>
    </location>
</feature>
<dbReference type="PANTHER" id="PTHR42881:SF2">
    <property type="entry name" value="PROLYL ENDOPEPTIDASE"/>
    <property type="match status" value="1"/>
</dbReference>
<dbReference type="WormBase" id="SRAE_X000168500">
    <property type="protein sequence ID" value="SRP02356"/>
    <property type="gene ID" value="WBGene00267259"/>
</dbReference>
<dbReference type="GO" id="GO:0005829">
    <property type="term" value="C:cytosol"/>
    <property type="evidence" value="ECO:0007669"/>
    <property type="project" value="TreeGrafter"/>
</dbReference>
<dbReference type="GO" id="GO:0006508">
    <property type="term" value="P:proteolysis"/>
    <property type="evidence" value="ECO:0007669"/>
    <property type="project" value="UniProtKB-KW"/>
</dbReference>
<evidence type="ECO:0000259" key="10">
    <source>
        <dbReference type="Pfam" id="PF02897"/>
    </source>
</evidence>
<dbReference type="PANTHER" id="PTHR42881">
    <property type="entry name" value="PROLYL ENDOPEPTIDASE"/>
    <property type="match status" value="1"/>
</dbReference>
<proteinExistence type="inferred from homology"/>
<comment type="catalytic activity">
    <reaction evidence="1">
        <text>Hydrolysis of Pro-|-Xaa &gt;&gt; Ala-|-Xaa in oligopeptides.</text>
        <dbReference type="EC" id="3.4.21.26"/>
    </reaction>
</comment>
<evidence type="ECO:0000256" key="4">
    <source>
        <dbReference type="ARBA" id="ARBA00022670"/>
    </source>
</evidence>
<reference evidence="13" key="3">
    <citation type="submission" date="2020-12" db="UniProtKB">
        <authorList>
            <consortium name="WormBaseParasite"/>
        </authorList>
    </citation>
    <scope>IDENTIFICATION</scope>
</reference>
<evidence type="ECO:0000256" key="1">
    <source>
        <dbReference type="ARBA" id="ARBA00001070"/>
    </source>
</evidence>
<evidence type="ECO:0000256" key="5">
    <source>
        <dbReference type="ARBA" id="ARBA00022801"/>
    </source>
</evidence>
<reference evidence="11" key="2">
    <citation type="submission" date="2014-09" db="EMBL/GenBank/DDBJ databases">
        <authorList>
            <person name="Aslett A.Martin."/>
        </authorList>
    </citation>
    <scope>NUCLEOTIDE SEQUENCE</scope>
    <source>
        <strain evidence="11">ED321 Heterogonic</strain>
    </source>
</reference>
<dbReference type="EMBL" id="LN609396">
    <property type="protein sequence ID" value="CEF59942.2"/>
    <property type="molecule type" value="Genomic_DNA"/>
</dbReference>
<dbReference type="GO" id="GO:0070012">
    <property type="term" value="F:oligopeptidase activity"/>
    <property type="evidence" value="ECO:0007669"/>
    <property type="project" value="TreeGrafter"/>
</dbReference>
<gene>
    <name evidence="11 13 14" type="ORF">SRAE_X000168500</name>
</gene>
<evidence type="ECO:0000256" key="7">
    <source>
        <dbReference type="RuleBase" id="RU368024"/>
    </source>
</evidence>
<keyword evidence="4 7" id="KW-0645">Protease</keyword>
<dbReference type="Pfam" id="PF00326">
    <property type="entry name" value="Peptidase_S9"/>
    <property type="match status" value="1"/>
</dbReference>
<evidence type="ECO:0000313" key="14">
    <source>
        <dbReference type="WormBase" id="SRAE_X000168500"/>
    </source>
</evidence>
<dbReference type="CTD" id="36384753"/>
<evidence type="ECO:0000313" key="11">
    <source>
        <dbReference type="EMBL" id="CEF59942.2"/>
    </source>
</evidence>
<dbReference type="RefSeq" id="XP_024499153.1">
    <property type="nucleotide sequence ID" value="XM_024651751.1"/>
</dbReference>
<sequence>MSRKKFIYLVNLFLLLTINLISGYYNFGSNQNYKNSYINVNFYPECKKNFTYTNRQKNKCDISDLYRYLEDSDRPESNRFISRLNSMYFDFMNRSEFIKPIRNILNGYKDFTYHEFISQFGQYQYYIAFDEHRTRAIIRREADFLPGIEDFIDLNNYPRINETGINNLAVSHSLKIMGYQIFLTTGYCLMRFKYLNGTDLKDVMPMNAQTEYAFVFNDAGFIYSKYPFKHHPNGSLYEDTSAPSLFYHKFGTNPFSDREIFRSHLLKEGDVTAKLSDDGNYLIIRLEMFENSTTSYYFWNITNVRDINHYIHAQHLIGKFDANYEFCFTIGDFAVFFVKKFGMKSRVVVTKIQNSDYTVDDAELILKEEEGLQIKNVYSVGKDFFVIIVVKKLHNYLKLYNKKALTLVKDFYVGPGVIEQAQSHISHSTLIFSYNSIHIPNAIYTINFENVLNKGVDEAKKGTFFIAEFFKLSVFDFIIETEYYKSKDGKNISMIMFHTRDLKKNQQNPVIIEAYGDLSAAWHPQKSLAKLFFAKEFGGIWCIPGIRGIEGLGEKWTSDGIELKRKNSFDDFIYAIKHLIKKKYTTSSKIAIYGKHNGGLLTTVVSQREPKLIGAVVAKSPLLDTIRYDKLTKYGLAFQYGYGNLNKKKEFVNLYSFSPYHQMEKCRTFKKEWPSTLIIHPFEEFTNLVGHTTKYLAKLYPLLKKNPKSRFANPMIAYIRKEDDHDDDMYNYDKKLAELEMDELHRMLIFIQLALDLKFEK</sequence>
<keyword evidence="12" id="KW-1185">Reference proteome</keyword>
<reference evidence="12" key="1">
    <citation type="submission" date="2014-09" db="EMBL/GenBank/DDBJ databases">
        <authorList>
            <person name="Martin A.A."/>
        </authorList>
    </citation>
    <scope>NUCLEOTIDE SEQUENCE</scope>
    <source>
        <strain evidence="12">ED321</strain>
    </source>
</reference>
<dbReference type="EC" id="3.4.21.-" evidence="7"/>
<evidence type="ECO:0000313" key="12">
    <source>
        <dbReference type="Proteomes" id="UP000035682"/>
    </source>
</evidence>
<dbReference type="InterPro" id="IPR051167">
    <property type="entry name" value="Prolyl_oligopep/macrocyclase"/>
</dbReference>
<name>A0A090KXF4_STRRB</name>
<keyword evidence="8" id="KW-0472">Membrane</keyword>
<evidence type="ECO:0000256" key="2">
    <source>
        <dbReference type="ARBA" id="ARBA00005228"/>
    </source>
</evidence>
<evidence type="ECO:0000313" key="13">
    <source>
        <dbReference type="WBParaSite" id="SRAE_X000168500.1"/>
    </source>
</evidence>
<organism evidence="11">
    <name type="scientific">Strongyloides ratti</name>
    <name type="common">Parasitic roundworm</name>
    <dbReference type="NCBI Taxonomy" id="34506"/>
    <lineage>
        <taxon>Eukaryota</taxon>
        <taxon>Metazoa</taxon>
        <taxon>Ecdysozoa</taxon>
        <taxon>Nematoda</taxon>
        <taxon>Chromadorea</taxon>
        <taxon>Rhabditida</taxon>
        <taxon>Tylenchina</taxon>
        <taxon>Panagrolaimomorpha</taxon>
        <taxon>Strongyloidoidea</taxon>
        <taxon>Strongyloididae</taxon>
        <taxon>Strongyloides</taxon>
    </lineage>
</organism>
<evidence type="ECO:0000256" key="6">
    <source>
        <dbReference type="ARBA" id="ARBA00022825"/>
    </source>
</evidence>
<dbReference type="InterPro" id="IPR029058">
    <property type="entry name" value="AB_hydrolase_fold"/>
</dbReference>
<dbReference type="OrthoDB" id="248387at2759"/>
<evidence type="ECO:0000256" key="8">
    <source>
        <dbReference type="SAM" id="Phobius"/>
    </source>
</evidence>